<dbReference type="PANTHER" id="PTHR35936">
    <property type="entry name" value="MEMBRANE-BOUND LYTIC MUREIN TRANSGLYCOSYLASE F"/>
    <property type="match status" value="1"/>
</dbReference>
<organism evidence="5 6">
    <name type="scientific">Marinobacter psychrophilus</name>
    <dbReference type="NCBI Taxonomy" id="330734"/>
    <lineage>
        <taxon>Bacteria</taxon>
        <taxon>Pseudomonadati</taxon>
        <taxon>Pseudomonadota</taxon>
        <taxon>Gammaproteobacteria</taxon>
        <taxon>Pseudomonadales</taxon>
        <taxon>Marinobacteraceae</taxon>
        <taxon>Marinobacter</taxon>
    </lineage>
</organism>
<dbReference type="PATRIC" id="fig|330734.3.peg.1312"/>
<keyword evidence="2 3" id="KW-0732">Signal</keyword>
<name>A0A0H4I8Z4_9GAMM</name>
<protein>
    <submittedName>
        <fullName evidence="5">Amino acid ABC transporter substrate-binding protein</fullName>
    </submittedName>
</protein>
<evidence type="ECO:0000313" key="5">
    <source>
        <dbReference type="EMBL" id="AKO54228.1"/>
    </source>
</evidence>
<keyword evidence="6" id="KW-1185">Reference proteome</keyword>
<dbReference type="InterPro" id="IPR001638">
    <property type="entry name" value="Solute-binding_3/MltF_N"/>
</dbReference>
<accession>A0A0H4I8Z4</accession>
<feature type="signal peptide" evidence="3">
    <location>
        <begin position="1"/>
        <end position="19"/>
    </location>
</feature>
<reference evidence="5 6" key="1">
    <citation type="submission" date="2015-05" db="EMBL/GenBank/DDBJ databases">
        <title>Complete genome of Marinobacter psychrophilus strain 20041T isolated from sea-ice of the Canadian Basin.</title>
        <authorList>
            <person name="Song L."/>
            <person name="Ren L."/>
            <person name="Yu Y."/>
            <person name="Wang X."/>
        </authorList>
    </citation>
    <scope>NUCLEOTIDE SEQUENCE [LARGE SCALE GENOMIC DNA]</scope>
    <source>
        <strain evidence="5 6">20041</strain>
    </source>
</reference>
<dbReference type="Gene3D" id="3.40.190.10">
    <property type="entry name" value="Periplasmic binding protein-like II"/>
    <property type="match status" value="3"/>
</dbReference>
<dbReference type="EMBL" id="CP011494">
    <property type="protein sequence ID" value="AKO54228.1"/>
    <property type="molecule type" value="Genomic_DNA"/>
</dbReference>
<comment type="similarity">
    <text evidence="1">Belongs to the bacterial solute-binding protein 3 family.</text>
</comment>
<dbReference type="RefSeq" id="WP_048388743.1">
    <property type="nucleotide sequence ID" value="NZ_CP011494.1"/>
</dbReference>
<dbReference type="Pfam" id="PF00497">
    <property type="entry name" value="SBP_bac_3"/>
    <property type="match status" value="1"/>
</dbReference>
<dbReference type="KEGG" id="mpq:ABA45_06195"/>
<feature type="chain" id="PRO_5005206556" evidence="3">
    <location>
        <begin position="20"/>
        <end position="318"/>
    </location>
</feature>
<gene>
    <name evidence="5" type="ORF">ABA45_06195</name>
</gene>
<feature type="domain" description="Solute-binding protein family 3/N-terminal" evidence="4">
    <location>
        <begin position="46"/>
        <end position="288"/>
    </location>
</feature>
<evidence type="ECO:0000259" key="4">
    <source>
        <dbReference type="Pfam" id="PF00497"/>
    </source>
</evidence>
<proteinExistence type="inferred from homology"/>
<evidence type="ECO:0000256" key="3">
    <source>
        <dbReference type="SAM" id="SignalP"/>
    </source>
</evidence>
<dbReference type="PANTHER" id="PTHR35936:SF19">
    <property type="entry name" value="AMINO-ACID-BINDING PROTEIN YXEM-RELATED"/>
    <property type="match status" value="1"/>
</dbReference>
<dbReference type="STRING" id="330734.ABA45_06195"/>
<evidence type="ECO:0000256" key="2">
    <source>
        <dbReference type="ARBA" id="ARBA00022729"/>
    </source>
</evidence>
<dbReference type="Proteomes" id="UP000036406">
    <property type="component" value="Chromosome"/>
</dbReference>
<evidence type="ECO:0000313" key="6">
    <source>
        <dbReference type="Proteomes" id="UP000036406"/>
    </source>
</evidence>
<evidence type="ECO:0000256" key="1">
    <source>
        <dbReference type="ARBA" id="ARBA00010333"/>
    </source>
</evidence>
<sequence length="318" mass="36011">MKALLRCLVMMLVFQTGVAQEVDDGDMLLNRPAERNYDIIIESGYLKVGLYQNFPPYSYLVNSEPQGIDVELGKRIAAAMGVEFRVHWIVPDENLGDDLRNNVWKGHYLAKRRLADVMMRVPYDKQYAYMQDSTGEYMNEQVVLFGPYQQETWQIAYNPQKMDSVETIAMFQYHPIGVEIDTLPAFYLTSGLNGRLRDQVRHYTNVDEAFNAMRNGDVSAVMGMRAEIDHELSKAENSGFRQAGNAFPGIGKQVWDVGMAIKSSHRQLGYALEEIVGNIVKSGEMAGLFADVNLRYSVPEYYQAFLSEEAIAQAEGKP</sequence>
<dbReference type="SUPFAM" id="SSF53850">
    <property type="entry name" value="Periplasmic binding protein-like II"/>
    <property type="match status" value="1"/>
</dbReference>
<dbReference type="AlphaFoldDB" id="A0A0H4I8Z4"/>